<feature type="domain" description="Nucleoside diphosphate kinase-like" evidence="13">
    <location>
        <begin position="1"/>
        <end position="101"/>
    </location>
</feature>
<evidence type="ECO:0000256" key="4">
    <source>
        <dbReference type="ARBA" id="ARBA00008142"/>
    </source>
</evidence>
<evidence type="ECO:0000256" key="6">
    <source>
        <dbReference type="ARBA" id="ARBA00022679"/>
    </source>
</evidence>
<dbReference type="PROSITE" id="PS51374">
    <property type="entry name" value="NDPK_LIKE"/>
    <property type="match status" value="1"/>
</dbReference>
<evidence type="ECO:0000256" key="3">
    <source>
        <dbReference type="ARBA" id="ARBA00004569"/>
    </source>
</evidence>
<dbReference type="InterPro" id="IPR036850">
    <property type="entry name" value="NDK-like_dom_sf"/>
</dbReference>
<dbReference type="GO" id="GO:0006241">
    <property type="term" value="P:CTP biosynthetic process"/>
    <property type="evidence" value="ECO:0007669"/>
    <property type="project" value="InterPro"/>
</dbReference>
<dbReference type="Pfam" id="PF00334">
    <property type="entry name" value="NDK"/>
    <property type="match status" value="1"/>
</dbReference>
<evidence type="ECO:0000256" key="2">
    <source>
        <dbReference type="ARBA" id="ARBA00004305"/>
    </source>
</evidence>
<evidence type="ECO:0000256" key="12">
    <source>
        <dbReference type="ARBA" id="ARBA00023080"/>
    </source>
</evidence>
<keyword evidence="7" id="KW-0479">Metal-binding</keyword>
<dbReference type="EMBL" id="BARW01000379">
    <property type="protein sequence ID" value="GAI63630.1"/>
    <property type="molecule type" value="Genomic_DNA"/>
</dbReference>
<sequence>MKMMEIDEGLAKSHYRDHVEKDFFGPLLKYITSGPVIVMVISGEDAIGQARKLMGPTDSRKASKGTIRGDFGKDVTINVIHGSDSAESAVREIGLFFGGGDQ</sequence>
<dbReference type="GO" id="GO:0005758">
    <property type="term" value="C:mitochondrial intermembrane space"/>
    <property type="evidence" value="ECO:0007669"/>
    <property type="project" value="UniProtKB-SubCell"/>
</dbReference>
<keyword evidence="12" id="KW-0546">Nucleotide metabolism</keyword>
<evidence type="ECO:0000256" key="10">
    <source>
        <dbReference type="ARBA" id="ARBA00022840"/>
    </source>
</evidence>
<dbReference type="InterPro" id="IPR001564">
    <property type="entry name" value="Nucleoside_diP_kinase"/>
</dbReference>
<dbReference type="GO" id="GO:0006228">
    <property type="term" value="P:UTP biosynthetic process"/>
    <property type="evidence" value="ECO:0007669"/>
    <property type="project" value="InterPro"/>
</dbReference>
<gene>
    <name evidence="14" type="ORF">S12H4_01771</name>
</gene>
<dbReference type="GO" id="GO:0005524">
    <property type="term" value="F:ATP binding"/>
    <property type="evidence" value="ECO:0007669"/>
    <property type="project" value="UniProtKB-KW"/>
</dbReference>
<dbReference type="EC" id="2.7.4.6" evidence="5"/>
<organism evidence="14">
    <name type="scientific">marine sediment metagenome</name>
    <dbReference type="NCBI Taxonomy" id="412755"/>
    <lineage>
        <taxon>unclassified sequences</taxon>
        <taxon>metagenomes</taxon>
        <taxon>ecological metagenomes</taxon>
    </lineage>
</organism>
<evidence type="ECO:0000256" key="11">
    <source>
        <dbReference type="ARBA" id="ARBA00022842"/>
    </source>
</evidence>
<dbReference type="PANTHER" id="PTHR11349">
    <property type="entry name" value="NUCLEOSIDE DIPHOSPHATE KINASE"/>
    <property type="match status" value="1"/>
</dbReference>
<dbReference type="SUPFAM" id="SSF54919">
    <property type="entry name" value="Nucleoside diphosphate kinase, NDK"/>
    <property type="match status" value="1"/>
</dbReference>
<reference evidence="14" key="1">
    <citation type="journal article" date="2014" name="Front. Microbiol.">
        <title>High frequency of phylogenetically diverse reductive dehalogenase-homologous genes in deep subseafloor sedimentary metagenomes.</title>
        <authorList>
            <person name="Kawai M."/>
            <person name="Futagami T."/>
            <person name="Toyoda A."/>
            <person name="Takaki Y."/>
            <person name="Nishi S."/>
            <person name="Hori S."/>
            <person name="Arai W."/>
            <person name="Tsubouchi T."/>
            <person name="Morono Y."/>
            <person name="Uchiyama I."/>
            <person name="Ito T."/>
            <person name="Fujiyama A."/>
            <person name="Inagaki F."/>
            <person name="Takami H."/>
        </authorList>
    </citation>
    <scope>NUCLEOTIDE SEQUENCE</scope>
    <source>
        <strain evidence="14">Expedition CK06-06</strain>
    </source>
</reference>
<keyword evidence="6" id="KW-0808">Transferase</keyword>
<protein>
    <recommendedName>
        <fullName evidence="5">nucleoside-diphosphate kinase</fullName>
        <ecNumber evidence="5">2.7.4.6</ecNumber>
    </recommendedName>
</protein>
<accession>X1RKD6</accession>
<keyword evidence="10" id="KW-0067">ATP-binding</keyword>
<dbReference type="PRINTS" id="PR01243">
    <property type="entry name" value="NUCDPKINASE"/>
</dbReference>
<keyword evidence="8" id="KW-0547">Nucleotide-binding</keyword>
<evidence type="ECO:0000256" key="5">
    <source>
        <dbReference type="ARBA" id="ARBA00012966"/>
    </source>
</evidence>
<comment type="caution">
    <text evidence="14">The sequence shown here is derived from an EMBL/GenBank/DDBJ whole genome shotgun (WGS) entry which is preliminary data.</text>
</comment>
<dbReference type="SMART" id="SM00562">
    <property type="entry name" value="NDK"/>
    <property type="match status" value="1"/>
</dbReference>
<dbReference type="InterPro" id="IPR034907">
    <property type="entry name" value="NDK-like_dom"/>
</dbReference>
<dbReference type="FunFam" id="3.30.70.141:FF:000017">
    <property type="entry name" value="Nucleoside diphosphate kinase"/>
    <property type="match status" value="1"/>
</dbReference>
<name>X1RKD6_9ZZZZ</name>
<comment type="subcellular location">
    <subcellularLocation>
        <location evidence="3">Mitochondrion intermembrane space</location>
    </subcellularLocation>
    <subcellularLocation>
        <location evidence="2">Mitochondrion matrix</location>
    </subcellularLocation>
</comment>
<keyword evidence="11" id="KW-0460">Magnesium</keyword>
<evidence type="ECO:0000256" key="7">
    <source>
        <dbReference type="ARBA" id="ARBA00022723"/>
    </source>
</evidence>
<evidence type="ECO:0000256" key="1">
    <source>
        <dbReference type="ARBA" id="ARBA00001946"/>
    </source>
</evidence>
<keyword evidence="9" id="KW-0418">Kinase</keyword>
<evidence type="ECO:0000256" key="8">
    <source>
        <dbReference type="ARBA" id="ARBA00022741"/>
    </source>
</evidence>
<dbReference type="AlphaFoldDB" id="X1RKD6"/>
<evidence type="ECO:0000313" key="14">
    <source>
        <dbReference type="EMBL" id="GAI63630.1"/>
    </source>
</evidence>
<evidence type="ECO:0000259" key="13">
    <source>
        <dbReference type="SMART" id="SM00562"/>
    </source>
</evidence>
<comment type="similarity">
    <text evidence="4">Belongs to the NDK family.</text>
</comment>
<dbReference type="GO" id="GO:0004550">
    <property type="term" value="F:nucleoside diphosphate kinase activity"/>
    <property type="evidence" value="ECO:0007669"/>
    <property type="project" value="UniProtKB-EC"/>
</dbReference>
<dbReference type="GO" id="GO:0005759">
    <property type="term" value="C:mitochondrial matrix"/>
    <property type="evidence" value="ECO:0007669"/>
    <property type="project" value="UniProtKB-SubCell"/>
</dbReference>
<dbReference type="GO" id="GO:0006183">
    <property type="term" value="P:GTP biosynthetic process"/>
    <property type="evidence" value="ECO:0007669"/>
    <property type="project" value="InterPro"/>
</dbReference>
<dbReference type="Gene3D" id="3.30.70.141">
    <property type="entry name" value="Nucleoside diphosphate kinase-like domain"/>
    <property type="match status" value="1"/>
</dbReference>
<dbReference type="GO" id="GO:0046872">
    <property type="term" value="F:metal ion binding"/>
    <property type="evidence" value="ECO:0007669"/>
    <property type="project" value="UniProtKB-KW"/>
</dbReference>
<proteinExistence type="inferred from homology"/>
<comment type="cofactor">
    <cofactor evidence="1">
        <name>Mg(2+)</name>
        <dbReference type="ChEBI" id="CHEBI:18420"/>
    </cofactor>
</comment>
<evidence type="ECO:0000256" key="9">
    <source>
        <dbReference type="ARBA" id="ARBA00022777"/>
    </source>
</evidence>